<dbReference type="AlphaFoldDB" id="A0A840UVI9"/>
<sequence>MTIETKDAILWKKFYTLTKEMHRFIKKNDVDMFFSLLQQRMDLQKMLEDIPNKTYHQTDDGRELLTKINMMNVKIKALSQSWLIRMRNRNNKVRSYDYMAGPAMGNIFNKKL</sequence>
<comment type="caution">
    <text evidence="1">The sequence shown here is derived from an EMBL/GenBank/DDBJ whole genome shotgun (WGS) entry which is preliminary data.</text>
</comment>
<reference evidence="1 2" key="1">
    <citation type="submission" date="2020-08" db="EMBL/GenBank/DDBJ databases">
        <title>Genomic Encyclopedia of Type Strains, Phase IV (KMG-IV): sequencing the most valuable type-strain genomes for metagenomic binning, comparative biology and taxonomic classification.</title>
        <authorList>
            <person name="Goeker M."/>
        </authorList>
    </citation>
    <scope>NUCLEOTIDE SEQUENCE [LARGE SCALE GENOMIC DNA]</scope>
    <source>
        <strain evidence="1 2">DSM 24661</strain>
    </source>
</reference>
<evidence type="ECO:0000313" key="1">
    <source>
        <dbReference type="EMBL" id="MBB5336834.1"/>
    </source>
</evidence>
<organism evidence="1 2">
    <name type="scientific">Pectinatus brassicae</name>
    <dbReference type="NCBI Taxonomy" id="862415"/>
    <lineage>
        <taxon>Bacteria</taxon>
        <taxon>Bacillati</taxon>
        <taxon>Bacillota</taxon>
        <taxon>Negativicutes</taxon>
        <taxon>Selenomonadales</taxon>
        <taxon>Selenomonadaceae</taxon>
        <taxon>Pectinatus</taxon>
    </lineage>
</organism>
<protein>
    <recommendedName>
        <fullName evidence="3">Flagellar protein FliT</fullName>
    </recommendedName>
</protein>
<proteinExistence type="predicted"/>
<keyword evidence="2" id="KW-1185">Reference proteome</keyword>
<dbReference type="Proteomes" id="UP000559117">
    <property type="component" value="Unassembled WGS sequence"/>
</dbReference>
<dbReference type="EMBL" id="JACHFH010000025">
    <property type="protein sequence ID" value="MBB5336834.1"/>
    <property type="molecule type" value="Genomic_DNA"/>
</dbReference>
<gene>
    <name evidence="1" type="ORF">HNR32_001989</name>
</gene>
<evidence type="ECO:0008006" key="3">
    <source>
        <dbReference type="Google" id="ProtNLM"/>
    </source>
</evidence>
<accession>A0A840UVI9</accession>
<dbReference type="RefSeq" id="WP_183862130.1">
    <property type="nucleotide sequence ID" value="NZ_JACHFH010000025.1"/>
</dbReference>
<evidence type="ECO:0000313" key="2">
    <source>
        <dbReference type="Proteomes" id="UP000559117"/>
    </source>
</evidence>
<name>A0A840UVI9_9FIRM</name>